<dbReference type="HOGENOM" id="CLU_069247_0_0_1"/>
<keyword evidence="3" id="KW-1185">Reference proteome</keyword>
<organism evidence="2 3">
    <name type="scientific">Brassica oleracea var. oleracea</name>
    <dbReference type="NCBI Taxonomy" id="109376"/>
    <lineage>
        <taxon>Eukaryota</taxon>
        <taxon>Viridiplantae</taxon>
        <taxon>Streptophyta</taxon>
        <taxon>Embryophyta</taxon>
        <taxon>Tracheophyta</taxon>
        <taxon>Spermatophyta</taxon>
        <taxon>Magnoliopsida</taxon>
        <taxon>eudicotyledons</taxon>
        <taxon>Gunneridae</taxon>
        <taxon>Pentapetalae</taxon>
        <taxon>rosids</taxon>
        <taxon>malvids</taxon>
        <taxon>Brassicales</taxon>
        <taxon>Brassicaceae</taxon>
        <taxon>Brassiceae</taxon>
        <taxon>Brassica</taxon>
    </lineage>
</organism>
<feature type="compositionally biased region" description="Low complexity" evidence="1">
    <location>
        <begin position="241"/>
        <end position="254"/>
    </location>
</feature>
<evidence type="ECO:0008006" key="4">
    <source>
        <dbReference type="Google" id="ProtNLM"/>
    </source>
</evidence>
<dbReference type="AlphaFoldDB" id="A0A0D3CNU1"/>
<feature type="compositionally biased region" description="Polar residues" evidence="1">
    <location>
        <begin position="259"/>
        <end position="272"/>
    </location>
</feature>
<reference evidence="2 3" key="1">
    <citation type="journal article" date="2014" name="Genome Biol.">
        <title>Transcriptome and methylome profiling reveals relics of genome dominance in the mesopolyploid Brassica oleracea.</title>
        <authorList>
            <person name="Parkin I.A."/>
            <person name="Koh C."/>
            <person name="Tang H."/>
            <person name="Robinson S.J."/>
            <person name="Kagale S."/>
            <person name="Clarke W.E."/>
            <person name="Town C.D."/>
            <person name="Nixon J."/>
            <person name="Krishnakumar V."/>
            <person name="Bidwell S.L."/>
            <person name="Denoeud F."/>
            <person name="Belcram H."/>
            <person name="Links M.G."/>
            <person name="Just J."/>
            <person name="Clarke C."/>
            <person name="Bender T."/>
            <person name="Huebert T."/>
            <person name="Mason A.S."/>
            <person name="Pires J.C."/>
            <person name="Barker G."/>
            <person name="Moore J."/>
            <person name="Walley P.G."/>
            <person name="Manoli S."/>
            <person name="Batley J."/>
            <person name="Edwards D."/>
            <person name="Nelson M.N."/>
            <person name="Wang X."/>
            <person name="Paterson A.H."/>
            <person name="King G."/>
            <person name="Bancroft I."/>
            <person name="Chalhoub B."/>
            <person name="Sharpe A.G."/>
        </authorList>
    </citation>
    <scope>NUCLEOTIDE SEQUENCE</scope>
    <source>
        <strain evidence="2 3">cv. TO1000</strain>
    </source>
</reference>
<reference evidence="2" key="2">
    <citation type="submission" date="2015-03" db="UniProtKB">
        <authorList>
            <consortium name="EnsemblPlants"/>
        </authorList>
    </citation>
    <scope>IDENTIFICATION</scope>
</reference>
<dbReference type="Gramene" id="Bo6g007070.1">
    <property type="protein sequence ID" value="Bo6g007070.1"/>
    <property type="gene ID" value="Bo6g007070"/>
</dbReference>
<dbReference type="Pfam" id="PF14223">
    <property type="entry name" value="Retrotran_gag_2"/>
    <property type="match status" value="1"/>
</dbReference>
<evidence type="ECO:0000313" key="3">
    <source>
        <dbReference type="Proteomes" id="UP000032141"/>
    </source>
</evidence>
<protein>
    <recommendedName>
        <fullName evidence="4">Retrotransposon Copia-like N-terminal domain-containing protein</fullName>
    </recommendedName>
</protein>
<feature type="region of interest" description="Disordered" evidence="1">
    <location>
        <begin position="226"/>
        <end position="272"/>
    </location>
</feature>
<name>A0A0D3CNU1_BRAOL</name>
<accession>A0A0D3CNU1</accession>
<evidence type="ECO:0000313" key="2">
    <source>
        <dbReference type="EnsemblPlants" id="Bo6g007070.1"/>
    </source>
</evidence>
<dbReference type="PANTHER" id="PTHR47481:SF10">
    <property type="entry name" value="COPIA-LIKE POLYPROTEIN_RETROTRANSPOSON"/>
    <property type="match status" value="1"/>
</dbReference>
<dbReference type="eggNOG" id="KOG0017">
    <property type="taxonomic scope" value="Eukaryota"/>
</dbReference>
<proteinExistence type="predicted"/>
<sequence length="317" mass="35387">MLLAHSCTDILGLSSLSYLSSSNYLLWKLHTETWLSSQILLGHVTGGSPHPSPTIEVRTGNEVSEAPNPNLVKWIRDDQKIMALFFDTLSEEALRSVYGLQTAQEVWFSLAKKYNRISVSMKCDLQCRLQSVSKQGKKLAEYLSDVKLICDQLDSIGCHVPENEKIFGVLNGLGQEYESIIAVIENAMDSEPGLSFEDVEINLTNFDEKIQAYAANNTVSPHLAFSTGRGYTNRGRGQGRSGYSRGRGSYSTRGRGFHQQISQDSSSENNTRPTCQICHKYGHSAYKFYKRFDHAYQPEDYTNALAAIRTSDGTLQS</sequence>
<evidence type="ECO:0000256" key="1">
    <source>
        <dbReference type="SAM" id="MobiDB-lite"/>
    </source>
</evidence>
<dbReference type="Proteomes" id="UP000032141">
    <property type="component" value="Chromosome C6"/>
</dbReference>
<dbReference type="EnsemblPlants" id="Bo6g007070.1">
    <property type="protein sequence ID" value="Bo6g007070.1"/>
    <property type="gene ID" value="Bo6g007070"/>
</dbReference>
<dbReference type="PANTHER" id="PTHR47481">
    <property type="match status" value="1"/>
</dbReference>
<dbReference type="OMA" id="SHETWIS"/>